<dbReference type="EMBL" id="ML145164">
    <property type="protein sequence ID" value="TBU55706.1"/>
    <property type="molecule type" value="Genomic_DNA"/>
</dbReference>
<sequence>MSAQIVLPNLQDWVEQRIKAVYTAKTTEDFDSAFDAFVAKDVTVKVNGKSMSRDEYKKMVHGEITGDAGAQVTFNGIVSVPSQDKDLRAIGTGAVGAMFNAVVFGKVIIFGEAESSTVNSSMNVVYVFTFLRTPGPHLSLTTLCLCSVIQDPTLHHHQVGRGGAFDARRVSFLDEVFTDEPNKIVPPFSPPTPGSSTNASA</sequence>
<organism evidence="1 2">
    <name type="scientific">Dichomitus squalens</name>
    <dbReference type="NCBI Taxonomy" id="114155"/>
    <lineage>
        <taxon>Eukaryota</taxon>
        <taxon>Fungi</taxon>
        <taxon>Dikarya</taxon>
        <taxon>Basidiomycota</taxon>
        <taxon>Agaricomycotina</taxon>
        <taxon>Agaricomycetes</taxon>
        <taxon>Polyporales</taxon>
        <taxon>Polyporaceae</taxon>
        <taxon>Dichomitus</taxon>
    </lineage>
</organism>
<accession>A0A4Q9PNC5</accession>
<dbReference type="AlphaFoldDB" id="A0A4Q9PNC5"/>
<evidence type="ECO:0000313" key="1">
    <source>
        <dbReference type="EMBL" id="TBU55706.1"/>
    </source>
</evidence>
<name>A0A4Q9PNC5_9APHY</name>
<reference evidence="1 2" key="1">
    <citation type="submission" date="2019-01" db="EMBL/GenBank/DDBJ databases">
        <title>Draft genome sequences of three monokaryotic isolates of the white-rot basidiomycete fungus Dichomitus squalens.</title>
        <authorList>
            <consortium name="DOE Joint Genome Institute"/>
            <person name="Lopez S.C."/>
            <person name="Andreopoulos B."/>
            <person name="Pangilinan J."/>
            <person name="Lipzen A."/>
            <person name="Riley R."/>
            <person name="Ahrendt S."/>
            <person name="Ng V."/>
            <person name="Barry K."/>
            <person name="Daum C."/>
            <person name="Grigoriev I.V."/>
            <person name="Hilden K.S."/>
            <person name="Makela M.R."/>
            <person name="de Vries R.P."/>
        </authorList>
    </citation>
    <scope>NUCLEOTIDE SEQUENCE [LARGE SCALE GENOMIC DNA]</scope>
    <source>
        <strain evidence="1 2">CBS 464.89</strain>
    </source>
</reference>
<proteinExistence type="predicted"/>
<keyword evidence="2" id="KW-1185">Reference proteome</keyword>
<dbReference type="Proteomes" id="UP000292082">
    <property type="component" value="Unassembled WGS sequence"/>
</dbReference>
<evidence type="ECO:0000313" key="2">
    <source>
        <dbReference type="Proteomes" id="UP000292082"/>
    </source>
</evidence>
<gene>
    <name evidence="1" type="ORF">BD310DRAFT_825262</name>
</gene>
<protein>
    <submittedName>
        <fullName evidence="1">Uncharacterized protein</fullName>
    </submittedName>
</protein>